<dbReference type="EMBL" id="CP062983">
    <property type="protein sequence ID" value="QPC82698.1"/>
    <property type="molecule type" value="Genomic_DNA"/>
</dbReference>
<reference evidence="1 2" key="1">
    <citation type="submission" date="2020-02" db="EMBL/GenBank/DDBJ databases">
        <authorList>
            <person name="Zheng R.K."/>
            <person name="Sun C.M."/>
        </authorList>
    </citation>
    <scope>NUCLEOTIDE SEQUENCE [LARGE SCALE GENOMIC DNA]</scope>
    <source>
        <strain evidence="2">rifampicinis</strain>
    </source>
</reference>
<evidence type="ECO:0000313" key="2">
    <source>
        <dbReference type="Proteomes" id="UP000594468"/>
    </source>
</evidence>
<dbReference type="AlphaFoldDB" id="A0A7S8E957"/>
<sequence>MAVPVDMLVGEKLLGSYTVVVLEHLAQGWQPTVMPLNAIVTNYRLTLKPYKKKYQPATLPSHFMRRVMLTTRGGYNCIELTVRTEHALYLMLSTGRLDDLYHDLNAMVTPPPRFRFDDKVAQEDIKRLVQFLEKQREPINPIND</sequence>
<name>A0A7S8E957_9CHLR</name>
<dbReference type="Proteomes" id="UP000594468">
    <property type="component" value="Chromosome"/>
</dbReference>
<protein>
    <submittedName>
        <fullName evidence="1">Uncharacterized protein</fullName>
    </submittedName>
</protein>
<keyword evidence="2" id="KW-1185">Reference proteome</keyword>
<proteinExistence type="predicted"/>
<accession>A0A7S8E957</accession>
<evidence type="ECO:0000313" key="1">
    <source>
        <dbReference type="EMBL" id="QPC82698.1"/>
    </source>
</evidence>
<dbReference type="KEGG" id="pmet:G4Y79_23940"/>
<dbReference type="RefSeq" id="WP_195170767.1">
    <property type="nucleotide sequence ID" value="NZ_CP062983.1"/>
</dbReference>
<gene>
    <name evidence="1" type="ORF">G4Y79_23940</name>
</gene>
<organism evidence="1 2">
    <name type="scientific">Phototrophicus methaneseepsis</name>
    <dbReference type="NCBI Taxonomy" id="2710758"/>
    <lineage>
        <taxon>Bacteria</taxon>
        <taxon>Bacillati</taxon>
        <taxon>Chloroflexota</taxon>
        <taxon>Candidatus Thermofontia</taxon>
        <taxon>Phototrophicales</taxon>
        <taxon>Phototrophicaceae</taxon>
        <taxon>Phototrophicus</taxon>
    </lineage>
</organism>